<comment type="caution">
    <text evidence="2">The sequence shown here is derived from an EMBL/GenBank/DDBJ whole genome shotgun (WGS) entry which is preliminary data.</text>
</comment>
<proteinExistence type="predicted"/>
<name>A0A9P3LG43_9APHY</name>
<evidence type="ECO:0000313" key="2">
    <source>
        <dbReference type="EMBL" id="GJE93925.1"/>
    </source>
</evidence>
<feature type="region of interest" description="Disordered" evidence="1">
    <location>
        <begin position="1"/>
        <end position="20"/>
    </location>
</feature>
<dbReference type="Proteomes" id="UP000703269">
    <property type="component" value="Unassembled WGS sequence"/>
</dbReference>
<keyword evidence="3" id="KW-1185">Reference proteome</keyword>
<reference evidence="2 3" key="1">
    <citation type="submission" date="2021-08" db="EMBL/GenBank/DDBJ databases">
        <title>Draft Genome Sequence of Phanerochaete sordida strain YK-624.</title>
        <authorList>
            <person name="Mori T."/>
            <person name="Dohra H."/>
            <person name="Suzuki T."/>
            <person name="Kawagishi H."/>
            <person name="Hirai H."/>
        </authorList>
    </citation>
    <scope>NUCLEOTIDE SEQUENCE [LARGE SCALE GENOMIC DNA]</scope>
    <source>
        <strain evidence="2 3">YK-624</strain>
    </source>
</reference>
<sequence length="216" mass="24180">MDGCGREGQRGRRRPAEAAHLESCRLGPAVGRIQRRRRRPQAPGFRSKIWRSGEQGREAALRLGLGFGRAAAGALVEDGLDEVLRRPHVAQRARVVVEESRESESVFDLPASSVERRRGADGRRAIQLGIWASRGRGADRRGSSARRARSVRRRREAPQVRLDIWVSRERGREAAGAIRLEIWASRGVGADRRGACVHRAEGARRRRQGPEIRLEI</sequence>
<evidence type="ECO:0000313" key="3">
    <source>
        <dbReference type="Proteomes" id="UP000703269"/>
    </source>
</evidence>
<accession>A0A9P3LG43</accession>
<gene>
    <name evidence="2" type="ORF">PsYK624_100900</name>
</gene>
<evidence type="ECO:0000256" key="1">
    <source>
        <dbReference type="SAM" id="MobiDB-lite"/>
    </source>
</evidence>
<dbReference type="AlphaFoldDB" id="A0A9P3LG43"/>
<protein>
    <submittedName>
        <fullName evidence="2">Uncharacterized protein</fullName>
    </submittedName>
</protein>
<organism evidence="2 3">
    <name type="scientific">Phanerochaete sordida</name>
    <dbReference type="NCBI Taxonomy" id="48140"/>
    <lineage>
        <taxon>Eukaryota</taxon>
        <taxon>Fungi</taxon>
        <taxon>Dikarya</taxon>
        <taxon>Basidiomycota</taxon>
        <taxon>Agaricomycotina</taxon>
        <taxon>Agaricomycetes</taxon>
        <taxon>Polyporales</taxon>
        <taxon>Phanerochaetaceae</taxon>
        <taxon>Phanerochaete</taxon>
    </lineage>
</organism>
<dbReference type="EMBL" id="BPQB01000036">
    <property type="protein sequence ID" value="GJE93925.1"/>
    <property type="molecule type" value="Genomic_DNA"/>
</dbReference>